<sequence>MKTFFFIALSVFLFIEAQAQEITFFPGLWSVEYYQDDNRITKQELREMFDKNEEVKEYWKKSNTYSTLGYVSLLSEGVGAFWLASKLNTDYPNETIAPLGVTLGFATIALIFLHSANKNAKKAILTYNKQFDNRTSFKLVPTSNQNGVGLALKF</sequence>
<name>A0ABU7IYS4_9FLAO</name>
<keyword evidence="1" id="KW-0812">Transmembrane</keyword>
<feature type="transmembrane region" description="Helical" evidence="1">
    <location>
        <begin position="95"/>
        <end position="113"/>
    </location>
</feature>
<evidence type="ECO:0000256" key="2">
    <source>
        <dbReference type="SAM" id="SignalP"/>
    </source>
</evidence>
<proteinExistence type="predicted"/>
<organism evidence="3 4">
    <name type="scientific">Maribacter cobaltidurans</name>
    <dbReference type="NCBI Taxonomy" id="1178778"/>
    <lineage>
        <taxon>Bacteria</taxon>
        <taxon>Pseudomonadati</taxon>
        <taxon>Bacteroidota</taxon>
        <taxon>Flavobacteriia</taxon>
        <taxon>Flavobacteriales</taxon>
        <taxon>Flavobacteriaceae</taxon>
        <taxon>Maribacter</taxon>
    </lineage>
</organism>
<dbReference type="Proteomes" id="UP001356308">
    <property type="component" value="Unassembled WGS sequence"/>
</dbReference>
<feature type="chain" id="PRO_5046276217" evidence="2">
    <location>
        <begin position="20"/>
        <end position="154"/>
    </location>
</feature>
<feature type="signal peptide" evidence="2">
    <location>
        <begin position="1"/>
        <end position="19"/>
    </location>
</feature>
<evidence type="ECO:0000256" key="1">
    <source>
        <dbReference type="SAM" id="Phobius"/>
    </source>
</evidence>
<keyword evidence="2" id="KW-0732">Signal</keyword>
<keyword evidence="1" id="KW-0472">Membrane</keyword>
<evidence type="ECO:0000313" key="3">
    <source>
        <dbReference type="EMBL" id="MEE1978144.1"/>
    </source>
</evidence>
<reference evidence="3 4" key="1">
    <citation type="submission" date="2024-01" db="EMBL/GenBank/DDBJ databases">
        <title>Maribacter spp. originated from different algae showed divergent polysaccharides utilization ability.</title>
        <authorList>
            <person name="Wang H."/>
            <person name="Wu Y."/>
        </authorList>
    </citation>
    <scope>NUCLEOTIDE SEQUENCE [LARGE SCALE GENOMIC DNA]</scope>
    <source>
        <strain evidence="3 4">PR1</strain>
    </source>
</reference>
<keyword evidence="1" id="KW-1133">Transmembrane helix</keyword>
<gene>
    <name evidence="3" type="ORF">V1I91_18850</name>
</gene>
<comment type="caution">
    <text evidence="3">The sequence shown here is derived from an EMBL/GenBank/DDBJ whole genome shotgun (WGS) entry which is preliminary data.</text>
</comment>
<evidence type="ECO:0000313" key="4">
    <source>
        <dbReference type="Proteomes" id="UP001356308"/>
    </source>
</evidence>
<accession>A0ABU7IYS4</accession>
<dbReference type="EMBL" id="JAZDDG010000010">
    <property type="protein sequence ID" value="MEE1978144.1"/>
    <property type="molecule type" value="Genomic_DNA"/>
</dbReference>
<keyword evidence="4" id="KW-1185">Reference proteome</keyword>
<dbReference type="RefSeq" id="WP_272652820.1">
    <property type="nucleotide sequence ID" value="NZ_JAZDDG010000010.1"/>
</dbReference>
<protein>
    <submittedName>
        <fullName evidence="3">Uncharacterized protein</fullName>
    </submittedName>
</protein>